<dbReference type="STRING" id="1513793.SAMN06296036_104301"/>
<reference evidence="2" key="1">
    <citation type="submission" date="2017-04" db="EMBL/GenBank/DDBJ databases">
        <authorList>
            <person name="Varghese N."/>
            <person name="Submissions S."/>
        </authorList>
    </citation>
    <scope>NUCLEOTIDE SEQUENCE [LARGE SCALE GENOMIC DNA]</scope>
    <source>
        <strain evidence="2">RKEM611</strain>
    </source>
</reference>
<dbReference type="EMBL" id="FWZT01000004">
    <property type="protein sequence ID" value="SMF08499.1"/>
    <property type="molecule type" value="Genomic_DNA"/>
</dbReference>
<organism evidence="1 2">
    <name type="scientific">Pseudobacteriovorax antillogorgiicola</name>
    <dbReference type="NCBI Taxonomy" id="1513793"/>
    <lineage>
        <taxon>Bacteria</taxon>
        <taxon>Pseudomonadati</taxon>
        <taxon>Bdellovibrionota</taxon>
        <taxon>Oligoflexia</taxon>
        <taxon>Oligoflexales</taxon>
        <taxon>Pseudobacteriovoracaceae</taxon>
        <taxon>Pseudobacteriovorax</taxon>
    </lineage>
</organism>
<dbReference type="Proteomes" id="UP000192907">
    <property type="component" value="Unassembled WGS sequence"/>
</dbReference>
<evidence type="ECO:0000313" key="2">
    <source>
        <dbReference type="Proteomes" id="UP000192907"/>
    </source>
</evidence>
<name>A0A1Y6BGW7_9BACT</name>
<sequence length="90" mass="10220">MNLCDLQLRTNPARHVTIPESKRLKKYFQLVNSWQRFLSATASVQNTLEIVAKFMVAVLAFLKSNFAEGLNELYSPNCIGTTVSSLRKRT</sequence>
<evidence type="ECO:0000313" key="1">
    <source>
        <dbReference type="EMBL" id="SMF08499.1"/>
    </source>
</evidence>
<protein>
    <submittedName>
        <fullName evidence="1">Uncharacterized protein</fullName>
    </submittedName>
</protein>
<proteinExistence type="predicted"/>
<keyword evidence="2" id="KW-1185">Reference proteome</keyword>
<dbReference type="AlphaFoldDB" id="A0A1Y6BGW7"/>
<gene>
    <name evidence="1" type="ORF">SAMN06296036_104301</name>
</gene>
<accession>A0A1Y6BGW7</accession>